<feature type="domain" description="Peptidoglycan binding" evidence="2">
    <location>
        <begin position="104"/>
        <end position="172"/>
    </location>
</feature>
<dbReference type="Pfam" id="PF09374">
    <property type="entry name" value="PG_binding_3"/>
    <property type="match status" value="1"/>
</dbReference>
<evidence type="ECO:0000313" key="3">
    <source>
        <dbReference type="EMBL" id="AGW12823.1"/>
    </source>
</evidence>
<evidence type="ECO:0000313" key="4">
    <source>
        <dbReference type="Proteomes" id="UP000016587"/>
    </source>
</evidence>
<dbReference type="Gene3D" id="1.20.141.10">
    <property type="entry name" value="Chitosanase, subunit A, domain 1"/>
    <property type="match status" value="1"/>
</dbReference>
<dbReference type="RefSeq" id="WP_021759525.1">
    <property type="nucleotide sequence ID" value="NC_022444.1"/>
</dbReference>
<protein>
    <submittedName>
        <fullName evidence="3">Uncharacterized protein</fullName>
    </submittedName>
</protein>
<dbReference type="InterPro" id="IPR023346">
    <property type="entry name" value="Lysozyme-like_dom_sf"/>
</dbReference>
<gene>
    <name evidence="3" type="ORF">DGI_0936</name>
</gene>
<dbReference type="KEGG" id="dgg:DGI_0936"/>
<reference evidence="3 4" key="1">
    <citation type="journal article" date="2013" name="J. Bacteriol.">
        <title>Roles of HynAB and Ech, the only two hydrogenases found in the model sulfate reducer Desulfovibrio gigas.</title>
        <authorList>
            <person name="Morais-Silva F.O."/>
            <person name="Santos C.I."/>
            <person name="Rodrigues R."/>
            <person name="Pereira I.A."/>
            <person name="Rodrigues-Pousada C."/>
        </authorList>
    </citation>
    <scope>NUCLEOTIDE SEQUENCE [LARGE SCALE GENOMIC DNA]</scope>
    <source>
        <strain evidence="4">ATCC 19364 / DSM 1382 / NCIMB 9332 / VKM B-1759</strain>
    </source>
</reference>
<reference evidence="4" key="2">
    <citation type="submission" date="2013-07" db="EMBL/GenBank/DDBJ databases">
        <authorList>
            <person name="Morais-Silva F.O."/>
            <person name="Rezende A.M."/>
            <person name="Pimentel C."/>
            <person name="Resende D.M."/>
            <person name="Santos C.I."/>
            <person name="Clemente C."/>
            <person name="de Oliveira L.M."/>
            <person name="da Silva S.M."/>
            <person name="Costa D.A."/>
            <person name="Varela-Raposo A."/>
            <person name="Horacio E.C.A."/>
            <person name="Matos M."/>
            <person name="Flores O."/>
            <person name="Ruiz J.C."/>
            <person name="Rodrigues-Pousada C."/>
        </authorList>
    </citation>
    <scope>NUCLEOTIDE SEQUENCE [LARGE SCALE GENOMIC DNA]</scope>
    <source>
        <strain evidence="4">ATCC 19364 / DSM 1382 / NCIMB 9332 / VKM B-1759</strain>
    </source>
</reference>
<dbReference type="Proteomes" id="UP000016587">
    <property type="component" value="Chromosome"/>
</dbReference>
<dbReference type="STRING" id="1121448.DGI_0936"/>
<sequence>MPTEWDAFFDWLMGAEGRVVHHDPDDTGGQTCWGIARKHHPDWEGWAVVDRHAPKQPPRAEIEPLVSAFYQKLLASWWLSTPTPLREVLCDIVVNMGAGRATCLLQEGVNRASGQARLSVDGVIGPKTLAAVSRREPRALALDVCAVRLDAYTRIVARRPSQGKFLRGWRNRVASLKRFLSL</sequence>
<dbReference type="HOGENOM" id="CLU_082693_1_2_7"/>
<dbReference type="EMBL" id="CP006585">
    <property type="protein sequence ID" value="AGW12823.1"/>
    <property type="molecule type" value="Genomic_DNA"/>
</dbReference>
<proteinExistence type="predicted"/>
<dbReference type="PATRIC" id="fig|1121448.10.peg.936"/>
<dbReference type="InterPro" id="IPR008565">
    <property type="entry name" value="TtsA-like_GH18_dom"/>
</dbReference>
<organism evidence="3 4">
    <name type="scientific">Megalodesulfovibrio gigas (strain ATCC 19364 / DSM 1382 / NCIMB 9332 / VKM B-1759)</name>
    <name type="common">Desulfovibrio gigas</name>
    <dbReference type="NCBI Taxonomy" id="1121448"/>
    <lineage>
        <taxon>Bacteria</taxon>
        <taxon>Pseudomonadati</taxon>
        <taxon>Thermodesulfobacteriota</taxon>
        <taxon>Desulfovibrionia</taxon>
        <taxon>Desulfovibrionales</taxon>
        <taxon>Desulfovibrionaceae</taxon>
        <taxon>Megalodesulfovibrio</taxon>
    </lineage>
</organism>
<evidence type="ECO:0000259" key="2">
    <source>
        <dbReference type="Pfam" id="PF09374"/>
    </source>
</evidence>
<dbReference type="SUPFAM" id="SSF53955">
    <property type="entry name" value="Lysozyme-like"/>
    <property type="match status" value="1"/>
</dbReference>
<name>T2G951_MEGG1</name>
<dbReference type="eggNOG" id="COG3926">
    <property type="taxonomic scope" value="Bacteria"/>
</dbReference>
<evidence type="ECO:0000259" key="1">
    <source>
        <dbReference type="Pfam" id="PF05838"/>
    </source>
</evidence>
<dbReference type="InterPro" id="IPR018537">
    <property type="entry name" value="Peptidoglycan-bd_3"/>
</dbReference>
<accession>T2G951</accession>
<feature type="domain" description="TtsA-like Glycoside hydrolase family 108" evidence="1">
    <location>
        <begin position="9"/>
        <end position="97"/>
    </location>
</feature>
<keyword evidence="4" id="KW-1185">Reference proteome</keyword>
<dbReference type="Pfam" id="PF05838">
    <property type="entry name" value="Glyco_hydro_108"/>
    <property type="match status" value="1"/>
</dbReference>
<dbReference type="AlphaFoldDB" id="T2G951"/>